<name>A0A3A3H097_PANTH</name>
<dbReference type="Proteomes" id="UP000266177">
    <property type="component" value="Unassembled WGS sequence"/>
</dbReference>
<gene>
    <name evidence="1" type="ORF">DQX05_10755</name>
</gene>
<sequence>MGMNRLQIGKRLWLWVQPMEADIWQGMTGEPLSVDLWHVGHPPLRGGRAAGYLSVGGGPHSSEPAMPEAG</sequence>
<comment type="caution">
    <text evidence="1">The sequence shown here is derived from an EMBL/GenBank/DDBJ whole genome shotgun (WGS) entry which is preliminary data.</text>
</comment>
<organism evidence="1 2">
    <name type="scientific">Paenibacillus thiaminolyticus</name>
    <name type="common">Bacillus thiaminolyticus</name>
    <dbReference type="NCBI Taxonomy" id="49283"/>
    <lineage>
        <taxon>Bacteria</taxon>
        <taxon>Bacillati</taxon>
        <taxon>Bacillota</taxon>
        <taxon>Bacilli</taxon>
        <taxon>Bacillales</taxon>
        <taxon>Paenibacillaceae</taxon>
        <taxon>Paenibacillus</taxon>
    </lineage>
</organism>
<dbReference type="EMBL" id="QYZD01000007">
    <property type="protein sequence ID" value="RJG24326.1"/>
    <property type="molecule type" value="Genomic_DNA"/>
</dbReference>
<dbReference type="AlphaFoldDB" id="A0A3A3H097"/>
<evidence type="ECO:0000313" key="1">
    <source>
        <dbReference type="EMBL" id="RJG24326.1"/>
    </source>
</evidence>
<evidence type="ECO:0000313" key="2">
    <source>
        <dbReference type="Proteomes" id="UP000266177"/>
    </source>
</evidence>
<reference evidence="1 2" key="1">
    <citation type="submission" date="2018-09" db="EMBL/GenBank/DDBJ databases">
        <title>Paenibacillus SK2017-BO5.</title>
        <authorList>
            <person name="Piskunova J.V."/>
            <person name="Dubiley S.A."/>
            <person name="Severinov K.V."/>
        </authorList>
    </citation>
    <scope>NUCLEOTIDE SEQUENCE [LARGE SCALE GENOMIC DNA]</scope>
    <source>
        <strain evidence="1 2">BO5</strain>
    </source>
</reference>
<accession>A0A3A3H097</accession>
<proteinExistence type="predicted"/>
<protein>
    <submittedName>
        <fullName evidence="1">Uncharacterized protein</fullName>
    </submittedName>
</protein>